<evidence type="ECO:0000256" key="1">
    <source>
        <dbReference type="ARBA" id="ARBA00023002"/>
    </source>
</evidence>
<dbReference type="InterPro" id="IPR002204">
    <property type="entry name" value="3-OH-isobutyrate_DH-rel_CS"/>
</dbReference>
<dbReference type="GO" id="GO:0050661">
    <property type="term" value="F:NADP binding"/>
    <property type="evidence" value="ECO:0007669"/>
    <property type="project" value="InterPro"/>
</dbReference>
<sequence>MNANKETALGFVGLGRMGAPMAERLLAAGYALTVFDTNQTALAPLLEKGAVRADSPKAVADAAPIVLMSLPMPDIVTEVGLGKQGLIEGSAVRIVVDLSTTGPEGARKLAEGLATRSIEAIDCPVSGGVAGAAKGTLALMVAGAESAYEEVRPALDQLGKQFYVGVKPGMAQTTKVLNNLLSVTALMVTSEALVMGAKAGLDPDILVDVINAGSGRSNASETKIPNFVLSRKFNFGFALGLSAKDIRLCMEAAEQLGVPMAVGQSVRSFLNTAAERLGSQADMTEMIRVIEQEVGVEVRGKAAGQAAS</sequence>
<dbReference type="InterPro" id="IPR006115">
    <property type="entry name" value="6PGDH_NADP-bd"/>
</dbReference>
<dbReference type="PANTHER" id="PTHR22981:SF7">
    <property type="entry name" value="3-HYDROXYISOBUTYRATE DEHYDROGENASE, MITOCHONDRIAL"/>
    <property type="match status" value="1"/>
</dbReference>
<evidence type="ECO:0000259" key="4">
    <source>
        <dbReference type="Pfam" id="PF03446"/>
    </source>
</evidence>
<organism evidence="6 7">
    <name type="scientific">Allopusillimonas soli</name>
    <dbReference type="NCBI Taxonomy" id="659016"/>
    <lineage>
        <taxon>Bacteria</taxon>
        <taxon>Pseudomonadati</taxon>
        <taxon>Pseudomonadota</taxon>
        <taxon>Betaproteobacteria</taxon>
        <taxon>Burkholderiales</taxon>
        <taxon>Alcaligenaceae</taxon>
        <taxon>Allopusillimonas</taxon>
    </lineage>
</organism>
<dbReference type="InterPro" id="IPR015815">
    <property type="entry name" value="HIBADH-related"/>
</dbReference>
<keyword evidence="1" id="KW-0560">Oxidoreductase</keyword>
<evidence type="ECO:0000313" key="7">
    <source>
        <dbReference type="Proteomes" id="UP000580517"/>
    </source>
</evidence>
<feature type="domain" description="6-phosphogluconate dehydrogenase NADP-binding" evidence="4">
    <location>
        <begin position="9"/>
        <end position="164"/>
    </location>
</feature>
<comment type="caution">
    <text evidence="6">The sequence shown here is derived from an EMBL/GenBank/DDBJ whole genome shotgun (WGS) entry which is preliminary data.</text>
</comment>
<proteinExistence type="predicted"/>
<dbReference type="InterPro" id="IPR008927">
    <property type="entry name" value="6-PGluconate_DH-like_C_sf"/>
</dbReference>
<gene>
    <name evidence="6" type="ORF">H0A68_02830</name>
</gene>
<dbReference type="AlphaFoldDB" id="A0A853F6S9"/>
<reference evidence="6 7" key="1">
    <citation type="submission" date="2020-07" db="EMBL/GenBank/DDBJ databases">
        <title>Taxonomic revisions and descriptions of new bacterial species based on genomic comparisons in the high-G+C-content subgroup of the family Alcaligenaceae.</title>
        <authorList>
            <person name="Szabo A."/>
            <person name="Felfoldi T."/>
        </authorList>
    </citation>
    <scope>NUCLEOTIDE SEQUENCE [LARGE SCALE GENOMIC DNA]</scope>
    <source>
        <strain evidence="6 7">DSM 25264</strain>
    </source>
</reference>
<evidence type="ECO:0000256" key="2">
    <source>
        <dbReference type="ARBA" id="ARBA00023027"/>
    </source>
</evidence>
<dbReference type="OrthoDB" id="9777604at2"/>
<accession>A0A853F6S9</accession>
<dbReference type="Proteomes" id="UP000580517">
    <property type="component" value="Unassembled WGS sequence"/>
</dbReference>
<dbReference type="PIRSF" id="PIRSF000103">
    <property type="entry name" value="HIBADH"/>
    <property type="match status" value="1"/>
</dbReference>
<dbReference type="Gene3D" id="1.10.1040.10">
    <property type="entry name" value="N-(1-d-carboxylethyl)-l-norvaline Dehydrogenase, domain 2"/>
    <property type="match status" value="1"/>
</dbReference>
<feature type="active site" evidence="3">
    <location>
        <position position="175"/>
    </location>
</feature>
<dbReference type="Pfam" id="PF03446">
    <property type="entry name" value="NAD_binding_2"/>
    <property type="match status" value="1"/>
</dbReference>
<dbReference type="GO" id="GO:0051287">
    <property type="term" value="F:NAD binding"/>
    <property type="evidence" value="ECO:0007669"/>
    <property type="project" value="InterPro"/>
</dbReference>
<dbReference type="SUPFAM" id="SSF51735">
    <property type="entry name" value="NAD(P)-binding Rossmann-fold domains"/>
    <property type="match status" value="1"/>
</dbReference>
<dbReference type="SUPFAM" id="SSF48179">
    <property type="entry name" value="6-phosphogluconate dehydrogenase C-terminal domain-like"/>
    <property type="match status" value="1"/>
</dbReference>
<feature type="domain" description="3-hydroxyisobutyrate dehydrogenase-like NAD-binding" evidence="5">
    <location>
        <begin position="169"/>
        <end position="290"/>
    </location>
</feature>
<dbReference type="PROSITE" id="PS00895">
    <property type="entry name" value="3_HYDROXYISOBUT_DH"/>
    <property type="match status" value="1"/>
</dbReference>
<name>A0A853F6S9_9BURK</name>
<keyword evidence="7" id="KW-1185">Reference proteome</keyword>
<dbReference type="Gene3D" id="3.40.50.720">
    <property type="entry name" value="NAD(P)-binding Rossmann-like Domain"/>
    <property type="match status" value="1"/>
</dbReference>
<dbReference type="GO" id="GO:0016054">
    <property type="term" value="P:organic acid catabolic process"/>
    <property type="evidence" value="ECO:0007669"/>
    <property type="project" value="UniProtKB-ARBA"/>
</dbReference>
<dbReference type="RefSeq" id="WP_129967744.1">
    <property type="nucleotide sequence ID" value="NZ_JACCEW010000001.1"/>
</dbReference>
<evidence type="ECO:0000259" key="5">
    <source>
        <dbReference type="Pfam" id="PF14833"/>
    </source>
</evidence>
<dbReference type="InterPro" id="IPR013328">
    <property type="entry name" value="6PGD_dom2"/>
</dbReference>
<dbReference type="GO" id="GO:0016616">
    <property type="term" value="F:oxidoreductase activity, acting on the CH-OH group of donors, NAD or NADP as acceptor"/>
    <property type="evidence" value="ECO:0007669"/>
    <property type="project" value="TreeGrafter"/>
</dbReference>
<dbReference type="Pfam" id="PF14833">
    <property type="entry name" value="NAD_binding_11"/>
    <property type="match status" value="1"/>
</dbReference>
<dbReference type="InterPro" id="IPR036291">
    <property type="entry name" value="NAD(P)-bd_dom_sf"/>
</dbReference>
<dbReference type="PANTHER" id="PTHR22981">
    <property type="entry name" value="3-HYDROXYISOBUTYRATE DEHYDROGENASE-RELATED"/>
    <property type="match status" value="1"/>
</dbReference>
<keyword evidence="2" id="KW-0520">NAD</keyword>
<evidence type="ECO:0000256" key="3">
    <source>
        <dbReference type="PIRSR" id="PIRSR000103-1"/>
    </source>
</evidence>
<dbReference type="EMBL" id="JACCEW010000001">
    <property type="protein sequence ID" value="NYT35793.1"/>
    <property type="molecule type" value="Genomic_DNA"/>
</dbReference>
<dbReference type="InterPro" id="IPR029154">
    <property type="entry name" value="HIBADH-like_NADP-bd"/>
</dbReference>
<evidence type="ECO:0000313" key="6">
    <source>
        <dbReference type="EMBL" id="NYT35793.1"/>
    </source>
</evidence>
<protein>
    <submittedName>
        <fullName evidence="6">NAD(P)-dependent oxidoreductase</fullName>
    </submittedName>
</protein>